<proteinExistence type="predicted"/>
<dbReference type="Proteomes" id="UP000195221">
    <property type="component" value="Unassembled WGS sequence"/>
</dbReference>
<evidence type="ECO:0000313" key="2">
    <source>
        <dbReference type="Proteomes" id="UP000195221"/>
    </source>
</evidence>
<accession>A0A242M2D7</accession>
<dbReference type="EMBL" id="NBTZ01000182">
    <property type="protein sequence ID" value="OTP65241.1"/>
    <property type="molecule type" value="Genomic_DNA"/>
</dbReference>
<sequence length="50" mass="5210">MLQPCLAVATSNHGFGLNFLIAPVCFYPRCASDQASIACRLPANSKIGAA</sequence>
<gene>
    <name evidence="1" type="ORF">PAMC26577_40445</name>
</gene>
<reference evidence="1 2" key="1">
    <citation type="submission" date="2017-03" db="EMBL/GenBank/DDBJ databases">
        <title>Genome analysis of strain PAMC 26577.</title>
        <authorList>
            <person name="Oh H.-M."/>
            <person name="Yang J.-A."/>
        </authorList>
    </citation>
    <scope>NUCLEOTIDE SEQUENCE [LARGE SCALE GENOMIC DNA]</scope>
    <source>
        <strain evidence="1 2">PAMC 26577</strain>
    </source>
</reference>
<organism evidence="1 2">
    <name type="scientific">Caballeronia sordidicola</name>
    <name type="common">Burkholderia sordidicola</name>
    <dbReference type="NCBI Taxonomy" id="196367"/>
    <lineage>
        <taxon>Bacteria</taxon>
        <taxon>Pseudomonadati</taxon>
        <taxon>Pseudomonadota</taxon>
        <taxon>Betaproteobacteria</taxon>
        <taxon>Burkholderiales</taxon>
        <taxon>Burkholderiaceae</taxon>
        <taxon>Caballeronia</taxon>
    </lineage>
</organism>
<name>A0A242M2D7_CABSO</name>
<comment type="caution">
    <text evidence="1">The sequence shown here is derived from an EMBL/GenBank/DDBJ whole genome shotgun (WGS) entry which is preliminary data.</text>
</comment>
<evidence type="ECO:0000313" key="1">
    <source>
        <dbReference type="EMBL" id="OTP65241.1"/>
    </source>
</evidence>
<dbReference type="AlphaFoldDB" id="A0A242M2D7"/>
<protein>
    <submittedName>
        <fullName evidence="1">Uncharacterized protein</fullName>
    </submittedName>
</protein>